<evidence type="ECO:0000313" key="1">
    <source>
        <dbReference type="EMBL" id="PPS09032.1"/>
    </source>
</evidence>
<dbReference type="EMBL" id="KZ663913">
    <property type="protein sequence ID" value="PPS09032.1"/>
    <property type="molecule type" value="Genomic_DNA"/>
</dbReference>
<reference evidence="1 2" key="1">
    <citation type="submission" date="2015-01" db="EMBL/GenBank/DDBJ databases">
        <title>Genome of allotetraploid Gossypium barbadense reveals genomic plasticity and fiber elongation in cotton evolution.</title>
        <authorList>
            <person name="Chen X."/>
            <person name="Liu X."/>
            <person name="Zhao B."/>
            <person name="Zheng H."/>
            <person name="Hu Y."/>
            <person name="Lu G."/>
            <person name="Yang C."/>
            <person name="Chen J."/>
            <person name="Shan C."/>
            <person name="Zhang L."/>
            <person name="Zhou Y."/>
            <person name="Wang L."/>
            <person name="Guo W."/>
            <person name="Bai Y."/>
            <person name="Ruan J."/>
            <person name="Shangguan X."/>
            <person name="Mao Y."/>
            <person name="Jiang J."/>
            <person name="Zhu Y."/>
            <person name="Lei J."/>
            <person name="Kang H."/>
            <person name="Chen S."/>
            <person name="He X."/>
            <person name="Wang R."/>
            <person name="Wang Y."/>
            <person name="Chen J."/>
            <person name="Wang L."/>
            <person name="Yu S."/>
            <person name="Wang B."/>
            <person name="Wei J."/>
            <person name="Song S."/>
            <person name="Lu X."/>
            <person name="Gao Z."/>
            <person name="Gu W."/>
            <person name="Deng X."/>
            <person name="Ma D."/>
            <person name="Wang S."/>
            <person name="Liang W."/>
            <person name="Fang L."/>
            <person name="Cai C."/>
            <person name="Zhu X."/>
            <person name="Zhou B."/>
            <person name="Zhang Y."/>
            <person name="Chen Z."/>
            <person name="Xu S."/>
            <person name="Zhu R."/>
            <person name="Wang S."/>
            <person name="Zhang T."/>
            <person name="Zhao G."/>
        </authorList>
    </citation>
    <scope>NUCLEOTIDE SEQUENCE [LARGE SCALE GENOMIC DNA]</scope>
    <source>
        <strain evidence="2">cv. Xinhai21</strain>
        <tissue evidence="1">Leaf</tissue>
    </source>
</reference>
<proteinExistence type="predicted"/>
<organism evidence="1 2">
    <name type="scientific">Gossypium barbadense</name>
    <name type="common">Sea Island cotton</name>
    <name type="synonym">Hibiscus barbadensis</name>
    <dbReference type="NCBI Taxonomy" id="3634"/>
    <lineage>
        <taxon>Eukaryota</taxon>
        <taxon>Viridiplantae</taxon>
        <taxon>Streptophyta</taxon>
        <taxon>Embryophyta</taxon>
        <taxon>Tracheophyta</taxon>
        <taxon>Spermatophyta</taxon>
        <taxon>Magnoliopsida</taxon>
        <taxon>eudicotyledons</taxon>
        <taxon>Gunneridae</taxon>
        <taxon>Pentapetalae</taxon>
        <taxon>rosids</taxon>
        <taxon>malvids</taxon>
        <taxon>Malvales</taxon>
        <taxon>Malvaceae</taxon>
        <taxon>Malvoideae</taxon>
        <taxon>Gossypium</taxon>
    </lineage>
</organism>
<protein>
    <submittedName>
        <fullName evidence="1">Uncharacterized protein</fullName>
    </submittedName>
</protein>
<evidence type="ECO:0000313" key="2">
    <source>
        <dbReference type="Proteomes" id="UP000239757"/>
    </source>
</evidence>
<dbReference type="OrthoDB" id="10549651at2759"/>
<name>A0A2P5Y0B5_GOSBA</name>
<dbReference type="Proteomes" id="UP000239757">
    <property type="component" value="Unassembled WGS sequence"/>
</dbReference>
<gene>
    <name evidence="1" type="ORF">GOBAR_AA11630</name>
</gene>
<sequence length="119" mass="13238">MFVKDVRDAMVANCQMARSMNVERPSVVDSIYHLGPTELISEIDGAIACTPLKACCVYGRINFLCFLTYLLGRFLGRPSSLSQTKGCVGTRKVVRNHPESITKWTLERNLTGSYVEYAG</sequence>
<accession>A0A2P5Y0B5</accession>
<dbReference type="AlphaFoldDB" id="A0A2P5Y0B5"/>